<evidence type="ECO:0008006" key="3">
    <source>
        <dbReference type="Google" id="ProtNLM"/>
    </source>
</evidence>
<dbReference type="Proteomes" id="UP000815325">
    <property type="component" value="Unassembled WGS sequence"/>
</dbReference>
<dbReference type="CDD" id="cd17039">
    <property type="entry name" value="Ubl_ubiquitin_like"/>
    <property type="match status" value="1"/>
</dbReference>
<evidence type="ECO:0000313" key="2">
    <source>
        <dbReference type="Proteomes" id="UP000815325"/>
    </source>
</evidence>
<accession>A0ABQ7GIP9</accession>
<dbReference type="SUPFAM" id="SSF54236">
    <property type="entry name" value="Ubiquitin-like"/>
    <property type="match status" value="1"/>
</dbReference>
<proteinExistence type="predicted"/>
<dbReference type="Gene3D" id="3.10.20.90">
    <property type="entry name" value="Phosphatidylinositol 3-kinase Catalytic Subunit, Chain A, domain 1"/>
    <property type="match status" value="1"/>
</dbReference>
<gene>
    <name evidence="1" type="ORF">DUNSADRAFT_8885</name>
</gene>
<evidence type="ECO:0000313" key="1">
    <source>
        <dbReference type="EMBL" id="KAF5834457.1"/>
    </source>
</evidence>
<sequence length="153" mass="17263">MGEYGALKLVERMSPSYLSVASLQLTTQPSSCCSAFHSCLRARRRPGLADLRDCQEGLGVASTHHRHQVWCNILRYEETVGDIKEKASKALGIPKENLQLFRHKKELTAAYDNKTLLELEIHTGFGLQGWDTREPPNYWPPVKQTPEGLVLQC</sequence>
<name>A0ABQ7GIP9_DUNSA</name>
<organism evidence="1 2">
    <name type="scientific">Dunaliella salina</name>
    <name type="common">Green alga</name>
    <name type="synonym">Protococcus salinus</name>
    <dbReference type="NCBI Taxonomy" id="3046"/>
    <lineage>
        <taxon>Eukaryota</taxon>
        <taxon>Viridiplantae</taxon>
        <taxon>Chlorophyta</taxon>
        <taxon>core chlorophytes</taxon>
        <taxon>Chlorophyceae</taxon>
        <taxon>CS clade</taxon>
        <taxon>Chlamydomonadales</taxon>
        <taxon>Dunaliellaceae</taxon>
        <taxon>Dunaliella</taxon>
    </lineage>
</organism>
<dbReference type="EMBL" id="MU069755">
    <property type="protein sequence ID" value="KAF5834457.1"/>
    <property type="molecule type" value="Genomic_DNA"/>
</dbReference>
<comment type="caution">
    <text evidence="1">The sequence shown here is derived from an EMBL/GenBank/DDBJ whole genome shotgun (WGS) entry which is preliminary data.</text>
</comment>
<protein>
    <recommendedName>
        <fullName evidence="3">Ubiquitin-like domain-containing protein</fullName>
    </recommendedName>
</protein>
<reference evidence="1" key="1">
    <citation type="submission" date="2017-08" db="EMBL/GenBank/DDBJ databases">
        <authorList>
            <person name="Polle J.E."/>
            <person name="Barry K."/>
            <person name="Cushman J."/>
            <person name="Schmutz J."/>
            <person name="Tran D."/>
            <person name="Hathwaick L.T."/>
            <person name="Yim W.C."/>
            <person name="Jenkins J."/>
            <person name="Mckie-Krisberg Z.M."/>
            <person name="Prochnik S."/>
            <person name="Lindquist E."/>
            <person name="Dockter R.B."/>
            <person name="Adam C."/>
            <person name="Molina H."/>
            <person name="Bunkerborg J."/>
            <person name="Jin E."/>
            <person name="Buchheim M."/>
            <person name="Magnuson J."/>
        </authorList>
    </citation>
    <scope>NUCLEOTIDE SEQUENCE</scope>
    <source>
        <strain evidence="1">CCAP 19/18</strain>
    </source>
</reference>
<dbReference type="InterPro" id="IPR029071">
    <property type="entry name" value="Ubiquitin-like_domsf"/>
</dbReference>
<keyword evidence="2" id="KW-1185">Reference proteome</keyword>